<accession>A0A8S9G9V2</accession>
<organism evidence="1 2">
    <name type="scientific">Brassica cretica</name>
    <name type="common">Mustard</name>
    <dbReference type="NCBI Taxonomy" id="69181"/>
    <lineage>
        <taxon>Eukaryota</taxon>
        <taxon>Viridiplantae</taxon>
        <taxon>Streptophyta</taxon>
        <taxon>Embryophyta</taxon>
        <taxon>Tracheophyta</taxon>
        <taxon>Spermatophyta</taxon>
        <taxon>Magnoliopsida</taxon>
        <taxon>eudicotyledons</taxon>
        <taxon>Gunneridae</taxon>
        <taxon>Pentapetalae</taxon>
        <taxon>rosids</taxon>
        <taxon>malvids</taxon>
        <taxon>Brassicales</taxon>
        <taxon>Brassicaceae</taxon>
        <taxon>Brassiceae</taxon>
        <taxon>Brassica</taxon>
    </lineage>
</organism>
<proteinExistence type="predicted"/>
<feature type="non-terminal residue" evidence="1">
    <location>
        <position position="1"/>
    </location>
</feature>
<dbReference type="AlphaFoldDB" id="A0A8S9G9V2"/>
<gene>
    <name evidence="1" type="ORF">F2Q68_00032103</name>
</gene>
<protein>
    <submittedName>
        <fullName evidence="1">Uncharacterized protein</fullName>
    </submittedName>
</protein>
<evidence type="ECO:0000313" key="1">
    <source>
        <dbReference type="EMBL" id="KAF2542733.1"/>
    </source>
</evidence>
<dbReference type="Proteomes" id="UP000712281">
    <property type="component" value="Unassembled WGS sequence"/>
</dbReference>
<sequence>YWSKRRCWDRRARERFWADHNVESVSREGEVDGGIAFGGVESGGGNEDGETFAYLDPKF</sequence>
<comment type="caution">
    <text evidence="1">The sequence shown here is derived from an EMBL/GenBank/DDBJ whole genome shotgun (WGS) entry which is preliminary data.</text>
</comment>
<dbReference type="EMBL" id="QGKW02002005">
    <property type="protein sequence ID" value="KAF2542733.1"/>
    <property type="molecule type" value="Genomic_DNA"/>
</dbReference>
<name>A0A8S9G9V2_BRACR</name>
<reference evidence="1" key="1">
    <citation type="submission" date="2019-12" db="EMBL/GenBank/DDBJ databases">
        <title>Genome sequencing and annotation of Brassica cretica.</title>
        <authorList>
            <person name="Studholme D.J."/>
            <person name="Sarris P.F."/>
        </authorList>
    </citation>
    <scope>NUCLEOTIDE SEQUENCE</scope>
    <source>
        <strain evidence="1">PFS-001/15</strain>
        <tissue evidence="1">Leaf</tissue>
    </source>
</reference>
<evidence type="ECO:0000313" key="2">
    <source>
        <dbReference type="Proteomes" id="UP000712281"/>
    </source>
</evidence>